<evidence type="ECO:0000313" key="3">
    <source>
        <dbReference type="Proteomes" id="UP000247584"/>
    </source>
</evidence>
<keyword evidence="1" id="KW-0732">Signal</keyword>
<dbReference type="Proteomes" id="UP000247584">
    <property type="component" value="Unassembled WGS sequence"/>
</dbReference>
<keyword evidence="3" id="KW-1185">Reference proteome</keyword>
<dbReference type="PROSITE" id="PS51257">
    <property type="entry name" value="PROKAR_LIPOPROTEIN"/>
    <property type="match status" value="1"/>
</dbReference>
<evidence type="ECO:0000313" key="2">
    <source>
        <dbReference type="EMBL" id="PYE57076.1"/>
    </source>
</evidence>
<organism evidence="2 3">
    <name type="scientific">Shewanella chilikensis</name>
    <dbReference type="NCBI Taxonomy" id="558541"/>
    <lineage>
        <taxon>Bacteria</taxon>
        <taxon>Pseudomonadati</taxon>
        <taxon>Pseudomonadota</taxon>
        <taxon>Gammaproteobacteria</taxon>
        <taxon>Alteromonadales</taxon>
        <taxon>Shewanellaceae</taxon>
        <taxon>Shewanella</taxon>
    </lineage>
</organism>
<dbReference type="InterPro" id="IPR025985">
    <property type="entry name" value="YnbE"/>
</dbReference>
<proteinExistence type="predicted"/>
<evidence type="ECO:0000256" key="1">
    <source>
        <dbReference type="SAM" id="SignalP"/>
    </source>
</evidence>
<feature type="chain" id="PRO_5045343737" evidence="1">
    <location>
        <begin position="28"/>
        <end position="71"/>
    </location>
</feature>
<name>A0ABX5PKX8_9GAMM</name>
<dbReference type="EMBL" id="QJSY01000024">
    <property type="protein sequence ID" value="PYE57076.1"/>
    <property type="molecule type" value="Genomic_DNA"/>
</dbReference>
<feature type="signal peptide" evidence="1">
    <location>
        <begin position="1"/>
        <end position="27"/>
    </location>
</feature>
<accession>A0ABX5PKX8</accession>
<gene>
    <name evidence="2" type="ORF">C8J23_1244</name>
</gene>
<dbReference type="Pfam" id="PF13617">
    <property type="entry name" value="Lipoprotein_19"/>
    <property type="match status" value="1"/>
</dbReference>
<reference evidence="2 3" key="1">
    <citation type="submission" date="2018-06" db="EMBL/GenBank/DDBJ databases">
        <title>Genomic Encyclopedia of Type Strains, Phase III (KMG-III): the genomes of soil and plant-associated and newly described type strains.</title>
        <authorList>
            <person name="Whitman W."/>
        </authorList>
    </citation>
    <scope>NUCLEOTIDE SEQUENCE [LARGE SCALE GENOMIC DNA]</scope>
    <source>
        <strain evidence="2 3">JC5</strain>
    </source>
</reference>
<comment type="caution">
    <text evidence="2">The sequence shown here is derived from an EMBL/GenBank/DDBJ whole genome shotgun (WGS) entry which is preliminary data.</text>
</comment>
<protein>
    <submittedName>
        <fullName evidence="2">YnbE-like lipoprotein</fullName>
    </submittedName>
</protein>
<sequence length="71" mass="8040">MKTQKDMNVKQTKFLLPLAAALLLASACTPTVKIEPPDKPIVINLNVKIEHEIRIKVDKELDQLLTNDELF</sequence>